<dbReference type="GO" id="GO:0046872">
    <property type="term" value="F:metal ion binding"/>
    <property type="evidence" value="ECO:0007669"/>
    <property type="project" value="UniProtKB-KW"/>
</dbReference>
<keyword evidence="4" id="KW-0963">Cytoplasm</keyword>
<dbReference type="KEGG" id="cjap:GWK36_09715"/>
<keyword evidence="7" id="KW-0547">Nucleotide-binding</keyword>
<proteinExistence type="inferred from homology"/>
<evidence type="ECO:0000256" key="7">
    <source>
        <dbReference type="ARBA" id="ARBA00022741"/>
    </source>
</evidence>
<keyword evidence="9" id="KW-0460">Magnesium</keyword>
<dbReference type="Proteomes" id="UP000502699">
    <property type="component" value="Chromosome"/>
</dbReference>
<dbReference type="GO" id="GO:0002949">
    <property type="term" value="P:tRNA threonylcarbamoyladenosine modification"/>
    <property type="evidence" value="ECO:0007669"/>
    <property type="project" value="InterPro"/>
</dbReference>
<gene>
    <name evidence="11" type="primary">tsaE</name>
    <name evidence="11" type="ORF">GWK36_09715</name>
</gene>
<protein>
    <recommendedName>
        <fullName evidence="3">tRNA threonylcarbamoyladenosine biosynthesis protein TsaE</fullName>
    </recommendedName>
    <alternativeName>
        <fullName evidence="10">t(6)A37 threonylcarbamoyladenosine biosynthesis protein TsaE</fullName>
    </alternativeName>
</protein>
<evidence type="ECO:0000313" key="11">
    <source>
        <dbReference type="EMBL" id="QIK38207.1"/>
    </source>
</evidence>
<dbReference type="PANTHER" id="PTHR33540">
    <property type="entry name" value="TRNA THREONYLCARBAMOYLADENOSINE BIOSYNTHESIS PROTEIN TSAE"/>
    <property type="match status" value="1"/>
</dbReference>
<comment type="subcellular location">
    <subcellularLocation>
        <location evidence="1">Cytoplasm</location>
    </subcellularLocation>
</comment>
<evidence type="ECO:0000256" key="4">
    <source>
        <dbReference type="ARBA" id="ARBA00022490"/>
    </source>
</evidence>
<evidence type="ECO:0000256" key="3">
    <source>
        <dbReference type="ARBA" id="ARBA00019010"/>
    </source>
</evidence>
<accession>A0A6G7VEI7</accession>
<dbReference type="GO" id="GO:0016740">
    <property type="term" value="F:transferase activity"/>
    <property type="evidence" value="ECO:0007669"/>
    <property type="project" value="UniProtKB-KW"/>
</dbReference>
<dbReference type="NCBIfam" id="TIGR00150">
    <property type="entry name" value="T6A_YjeE"/>
    <property type="match status" value="1"/>
</dbReference>
<evidence type="ECO:0000256" key="2">
    <source>
        <dbReference type="ARBA" id="ARBA00007599"/>
    </source>
</evidence>
<dbReference type="InterPro" id="IPR027417">
    <property type="entry name" value="P-loop_NTPase"/>
</dbReference>
<dbReference type="RefSeq" id="WP_166270969.1">
    <property type="nucleotide sequence ID" value="NZ_CP048029.1"/>
</dbReference>
<dbReference type="GO" id="GO:0005737">
    <property type="term" value="C:cytoplasm"/>
    <property type="evidence" value="ECO:0007669"/>
    <property type="project" value="UniProtKB-SubCell"/>
</dbReference>
<evidence type="ECO:0000256" key="5">
    <source>
        <dbReference type="ARBA" id="ARBA00022694"/>
    </source>
</evidence>
<evidence type="ECO:0000256" key="8">
    <source>
        <dbReference type="ARBA" id="ARBA00022840"/>
    </source>
</evidence>
<keyword evidence="5" id="KW-0819">tRNA processing</keyword>
<keyword evidence="11" id="KW-0808">Transferase</keyword>
<evidence type="ECO:0000256" key="6">
    <source>
        <dbReference type="ARBA" id="ARBA00022723"/>
    </source>
</evidence>
<name>A0A6G7VEI7_9GAMM</name>
<dbReference type="AlphaFoldDB" id="A0A6G7VEI7"/>
<dbReference type="GO" id="GO:0005524">
    <property type="term" value="F:ATP binding"/>
    <property type="evidence" value="ECO:0007669"/>
    <property type="project" value="UniProtKB-KW"/>
</dbReference>
<evidence type="ECO:0000256" key="10">
    <source>
        <dbReference type="ARBA" id="ARBA00032441"/>
    </source>
</evidence>
<reference evidence="12" key="1">
    <citation type="submission" date="2020-01" db="EMBL/GenBank/DDBJ databases">
        <title>Caldichromatium gen. nov., sp. nov., a thermophilic purple sulfur bacterium member of the family Chromatiaceae isolated from Nakabusa hot spring, Japan.</title>
        <authorList>
            <person name="Saini M.K."/>
            <person name="Hanada S."/>
            <person name="Tank M."/>
        </authorList>
    </citation>
    <scope>NUCLEOTIDE SEQUENCE [LARGE SCALE GENOMIC DNA]</scope>
    <source>
        <strain evidence="12">No.7</strain>
    </source>
</reference>
<sequence>MQCSDLEIDLSGPEAQRAFGARLAEVLRPPCVLFLEGELGTGKTTLTRGIIEGLGYSGQVRSPTYTLIEPYELDGCELYHCDLYRLADPDELEYLGMRDLLHERAVWAIEWPERGADLLPRPDLRIRLLHRPHGRRLILSALSSSGESICLALRSITNVSS</sequence>
<dbReference type="EMBL" id="CP048029">
    <property type="protein sequence ID" value="QIK38207.1"/>
    <property type="molecule type" value="Genomic_DNA"/>
</dbReference>
<dbReference type="Gene3D" id="3.40.50.300">
    <property type="entry name" value="P-loop containing nucleotide triphosphate hydrolases"/>
    <property type="match status" value="1"/>
</dbReference>
<organism evidence="11 12">
    <name type="scientific">Caldichromatium japonicum</name>
    <dbReference type="NCBI Taxonomy" id="2699430"/>
    <lineage>
        <taxon>Bacteria</taxon>
        <taxon>Pseudomonadati</taxon>
        <taxon>Pseudomonadota</taxon>
        <taxon>Gammaproteobacteria</taxon>
        <taxon>Chromatiales</taxon>
        <taxon>Chromatiaceae</taxon>
        <taxon>Caldichromatium</taxon>
    </lineage>
</organism>
<dbReference type="InterPro" id="IPR003442">
    <property type="entry name" value="T6A_TsaE"/>
</dbReference>
<keyword evidence="12" id="KW-1185">Reference proteome</keyword>
<evidence type="ECO:0000256" key="1">
    <source>
        <dbReference type="ARBA" id="ARBA00004496"/>
    </source>
</evidence>
<dbReference type="PANTHER" id="PTHR33540:SF2">
    <property type="entry name" value="TRNA THREONYLCARBAMOYLADENOSINE BIOSYNTHESIS PROTEIN TSAE"/>
    <property type="match status" value="1"/>
</dbReference>
<keyword evidence="6" id="KW-0479">Metal-binding</keyword>
<evidence type="ECO:0000313" key="12">
    <source>
        <dbReference type="Proteomes" id="UP000502699"/>
    </source>
</evidence>
<keyword evidence="8" id="KW-0067">ATP-binding</keyword>
<comment type="similarity">
    <text evidence="2">Belongs to the TsaE family.</text>
</comment>
<dbReference type="SUPFAM" id="SSF52540">
    <property type="entry name" value="P-loop containing nucleoside triphosphate hydrolases"/>
    <property type="match status" value="1"/>
</dbReference>
<evidence type="ECO:0000256" key="9">
    <source>
        <dbReference type="ARBA" id="ARBA00022842"/>
    </source>
</evidence>
<dbReference type="Pfam" id="PF02367">
    <property type="entry name" value="TsaE"/>
    <property type="match status" value="1"/>
</dbReference>